<protein>
    <recommendedName>
        <fullName evidence="1">Lcl C-terminal domain-containing protein</fullName>
    </recommendedName>
</protein>
<proteinExistence type="predicted"/>
<dbReference type="EMBL" id="UOFI01000140">
    <property type="protein sequence ID" value="VAW68889.1"/>
    <property type="molecule type" value="Genomic_DNA"/>
</dbReference>
<feature type="domain" description="Lcl C-terminal" evidence="1">
    <location>
        <begin position="45"/>
        <end position="174"/>
    </location>
</feature>
<gene>
    <name evidence="2" type="ORF">MNBD_GAMMA09-1878</name>
</gene>
<name>A0A3B0Y409_9ZZZZ</name>
<dbReference type="PANTHER" id="PTHR35812:SF1">
    <property type="entry name" value="LIPOPROTEIN"/>
    <property type="match status" value="1"/>
</dbReference>
<organism evidence="2">
    <name type="scientific">hydrothermal vent metagenome</name>
    <dbReference type="NCBI Taxonomy" id="652676"/>
    <lineage>
        <taxon>unclassified sequences</taxon>
        <taxon>metagenomes</taxon>
        <taxon>ecological metagenomes</taxon>
    </lineage>
</organism>
<dbReference type="Pfam" id="PF07603">
    <property type="entry name" value="Lcl_C"/>
    <property type="match status" value="1"/>
</dbReference>
<evidence type="ECO:0000313" key="2">
    <source>
        <dbReference type="EMBL" id="VAW68889.1"/>
    </source>
</evidence>
<evidence type="ECO:0000259" key="1">
    <source>
        <dbReference type="Pfam" id="PF07603"/>
    </source>
</evidence>
<dbReference type="InterPro" id="IPR011460">
    <property type="entry name" value="Lcl_C"/>
</dbReference>
<dbReference type="PANTHER" id="PTHR35812">
    <property type="entry name" value="LIPOPROTEIN"/>
    <property type="match status" value="1"/>
</dbReference>
<sequence length="190" mass="20415">MKLIIPLSILFTSLLSNTLSYAACTPGTNLTVTKTDGIYIQNQDGTITDTLTGLMWQQCPLGLTGPNCQTGALQPHSWATALAAVNADTGNGYTDWRLPNKNELNSLVDLSCFMPAINTTIFPGTINNGEIPNALYWSSTPDVGTVNAWLIDFLNGRVFTGDRQNTTGYVRLVRGMDLVQPAPVQPPAPG</sequence>
<dbReference type="AlphaFoldDB" id="A0A3B0Y409"/>
<reference evidence="2" key="1">
    <citation type="submission" date="2018-06" db="EMBL/GenBank/DDBJ databases">
        <authorList>
            <person name="Zhirakovskaya E."/>
        </authorList>
    </citation>
    <scope>NUCLEOTIDE SEQUENCE</scope>
</reference>
<accession>A0A3B0Y409</accession>